<gene>
    <name evidence="7" type="ORF">KC19_9G039900</name>
</gene>
<dbReference type="SUPFAM" id="SSF57850">
    <property type="entry name" value="RING/U-box"/>
    <property type="match status" value="1"/>
</dbReference>
<feature type="compositionally biased region" description="Basic and acidic residues" evidence="5">
    <location>
        <begin position="290"/>
        <end position="299"/>
    </location>
</feature>
<keyword evidence="8" id="KW-1185">Reference proteome</keyword>
<dbReference type="PANTHER" id="PTHR47361">
    <property type="entry name" value="RING/U-BOX SUPERFAMILY PROTEIN"/>
    <property type="match status" value="1"/>
</dbReference>
<protein>
    <recommendedName>
        <fullName evidence="6">RING-type domain-containing protein</fullName>
    </recommendedName>
</protein>
<dbReference type="InterPro" id="IPR017907">
    <property type="entry name" value="Znf_RING_CS"/>
</dbReference>
<sequence length="305" mass="33234">MDGSGSAALSATMPSGEGCLDEACVSEVHMPAAVEVFVSAEVAKNDVGTSTANDAAAFDPVIGGSSSQVECPEEGHPQHVLEDKSKDLACGIASSVSVSVPALVGGTGHIYDPDVCAICLDRIKLAQTSQIKGCEHSYCITCILRWALYQKNTWCPQCRLPFTELYLYKSLDGSLNDYLVEESVCLLLRASWFEGMPAITQPEEPEDYYEEDDFDDYYFKSNIRIGNRRWGDNGYVRAGRREARPVAVKHLAAAVAQADEAGSSTFRPGKNKEKAPAKEATGRRAKRAQKREAAEKLETPQRTVR</sequence>
<evidence type="ECO:0000256" key="1">
    <source>
        <dbReference type="ARBA" id="ARBA00022723"/>
    </source>
</evidence>
<evidence type="ECO:0000256" key="5">
    <source>
        <dbReference type="SAM" id="MobiDB-lite"/>
    </source>
</evidence>
<dbReference type="OrthoDB" id="1935339at2759"/>
<name>A0A8T0GQ33_CERPU</name>
<evidence type="ECO:0000313" key="7">
    <source>
        <dbReference type="EMBL" id="KAG0561130.1"/>
    </source>
</evidence>
<dbReference type="SMART" id="SM00184">
    <property type="entry name" value="RING"/>
    <property type="match status" value="1"/>
</dbReference>
<dbReference type="InterPro" id="IPR013083">
    <property type="entry name" value="Znf_RING/FYVE/PHD"/>
</dbReference>
<feature type="region of interest" description="Disordered" evidence="5">
    <location>
        <begin position="258"/>
        <end position="305"/>
    </location>
</feature>
<evidence type="ECO:0000313" key="8">
    <source>
        <dbReference type="Proteomes" id="UP000822688"/>
    </source>
</evidence>
<dbReference type="InterPro" id="IPR058746">
    <property type="entry name" value="Znf_RING-type_Topors"/>
</dbReference>
<proteinExistence type="predicted"/>
<keyword evidence="1" id="KW-0479">Metal-binding</keyword>
<evidence type="ECO:0000259" key="6">
    <source>
        <dbReference type="PROSITE" id="PS50089"/>
    </source>
</evidence>
<dbReference type="AlphaFoldDB" id="A0A8T0GQ33"/>
<comment type="caution">
    <text evidence="7">The sequence shown here is derived from an EMBL/GenBank/DDBJ whole genome shotgun (WGS) entry which is preliminary data.</text>
</comment>
<dbReference type="PANTHER" id="PTHR47361:SF4">
    <property type="entry name" value="RING_U-BOX SUPERFAMILY PROTEIN"/>
    <property type="match status" value="1"/>
</dbReference>
<dbReference type="Pfam" id="PF13639">
    <property type="entry name" value="zf-RING_2"/>
    <property type="match status" value="1"/>
</dbReference>
<feature type="compositionally biased region" description="Basic and acidic residues" evidence="5">
    <location>
        <begin position="270"/>
        <end position="282"/>
    </location>
</feature>
<dbReference type="GO" id="GO:0008270">
    <property type="term" value="F:zinc ion binding"/>
    <property type="evidence" value="ECO:0007669"/>
    <property type="project" value="UniProtKB-KW"/>
</dbReference>
<organism evidence="7 8">
    <name type="scientific">Ceratodon purpureus</name>
    <name type="common">Fire moss</name>
    <name type="synonym">Dicranum purpureum</name>
    <dbReference type="NCBI Taxonomy" id="3225"/>
    <lineage>
        <taxon>Eukaryota</taxon>
        <taxon>Viridiplantae</taxon>
        <taxon>Streptophyta</taxon>
        <taxon>Embryophyta</taxon>
        <taxon>Bryophyta</taxon>
        <taxon>Bryophytina</taxon>
        <taxon>Bryopsida</taxon>
        <taxon>Dicranidae</taxon>
        <taxon>Pseudoditrichales</taxon>
        <taxon>Ditrichaceae</taxon>
        <taxon>Ceratodon</taxon>
    </lineage>
</organism>
<evidence type="ECO:0000256" key="4">
    <source>
        <dbReference type="PROSITE-ProRule" id="PRU00175"/>
    </source>
</evidence>
<dbReference type="Gene3D" id="3.30.40.10">
    <property type="entry name" value="Zinc/RING finger domain, C3HC4 (zinc finger)"/>
    <property type="match status" value="1"/>
</dbReference>
<accession>A0A8T0GQ33</accession>
<dbReference type="EMBL" id="CM026430">
    <property type="protein sequence ID" value="KAG0561130.1"/>
    <property type="molecule type" value="Genomic_DNA"/>
</dbReference>
<dbReference type="PROSITE" id="PS50089">
    <property type="entry name" value="ZF_RING_2"/>
    <property type="match status" value="1"/>
</dbReference>
<dbReference type="CDD" id="cd16574">
    <property type="entry name" value="RING-HC_Topors"/>
    <property type="match status" value="1"/>
</dbReference>
<evidence type="ECO:0000256" key="2">
    <source>
        <dbReference type="ARBA" id="ARBA00022771"/>
    </source>
</evidence>
<dbReference type="Proteomes" id="UP000822688">
    <property type="component" value="Chromosome 9"/>
</dbReference>
<dbReference type="InterPro" id="IPR001841">
    <property type="entry name" value="Znf_RING"/>
</dbReference>
<dbReference type="PROSITE" id="PS00518">
    <property type="entry name" value="ZF_RING_1"/>
    <property type="match status" value="1"/>
</dbReference>
<evidence type="ECO:0000256" key="3">
    <source>
        <dbReference type="ARBA" id="ARBA00022833"/>
    </source>
</evidence>
<reference evidence="7" key="1">
    <citation type="submission" date="2020-06" db="EMBL/GenBank/DDBJ databases">
        <title>WGS assembly of Ceratodon purpureus strain R40.</title>
        <authorList>
            <person name="Carey S.B."/>
            <person name="Jenkins J."/>
            <person name="Shu S."/>
            <person name="Lovell J.T."/>
            <person name="Sreedasyam A."/>
            <person name="Maumus F."/>
            <person name="Tiley G.P."/>
            <person name="Fernandez-Pozo N."/>
            <person name="Barry K."/>
            <person name="Chen C."/>
            <person name="Wang M."/>
            <person name="Lipzen A."/>
            <person name="Daum C."/>
            <person name="Saski C.A."/>
            <person name="Payton A.C."/>
            <person name="Mcbreen J.C."/>
            <person name="Conrad R.E."/>
            <person name="Kollar L.M."/>
            <person name="Olsson S."/>
            <person name="Huttunen S."/>
            <person name="Landis J.B."/>
            <person name="Wickett N.J."/>
            <person name="Johnson M.G."/>
            <person name="Rensing S.A."/>
            <person name="Grimwood J."/>
            <person name="Schmutz J."/>
            <person name="Mcdaniel S.F."/>
        </authorList>
    </citation>
    <scope>NUCLEOTIDE SEQUENCE</scope>
    <source>
        <strain evidence="7">R40</strain>
    </source>
</reference>
<feature type="domain" description="RING-type" evidence="6">
    <location>
        <begin position="116"/>
        <end position="159"/>
    </location>
</feature>
<keyword evidence="2 4" id="KW-0863">Zinc-finger</keyword>
<keyword evidence="3" id="KW-0862">Zinc</keyword>